<dbReference type="Proteomes" id="UP000824118">
    <property type="component" value="Unassembled WGS sequence"/>
</dbReference>
<protein>
    <recommendedName>
        <fullName evidence="3">YbbR-like protein</fullName>
    </recommendedName>
</protein>
<gene>
    <name evidence="1" type="ORF">IAD22_05675</name>
</gene>
<dbReference type="EMBL" id="DVNG01000085">
    <property type="protein sequence ID" value="HIU50484.1"/>
    <property type="molecule type" value="Genomic_DNA"/>
</dbReference>
<dbReference type="InterPro" id="IPR012505">
    <property type="entry name" value="YbbR"/>
</dbReference>
<reference evidence="1" key="1">
    <citation type="submission" date="2020-10" db="EMBL/GenBank/DDBJ databases">
        <authorList>
            <person name="Gilroy R."/>
        </authorList>
    </citation>
    <scope>NUCLEOTIDE SEQUENCE</scope>
    <source>
        <strain evidence="1">ChiGjej1B1-1684</strain>
    </source>
</reference>
<evidence type="ECO:0008006" key="3">
    <source>
        <dbReference type="Google" id="ProtNLM"/>
    </source>
</evidence>
<comment type="caution">
    <text evidence="1">The sequence shown here is derived from an EMBL/GenBank/DDBJ whole genome shotgun (WGS) entry which is preliminary data.</text>
</comment>
<sequence length="418" mass="45237">MRKFLKSDKFLILISVLLSVFLWIGMSFSSGSEFTKTISDIPVTVELSQEAIDNGYQIFGLDHVTASVSVTGNRMIVGSLTKSDIQIKAQQTSSITTAGTYTLPLAASKTGVKSDYEFSSAVSPSTIVVNVDRYQEKTLDITSEIVYKVDSGYYSRSVLGDTSVVVSGPESVVSKVSKAVVRDTISGTITETRELTSDIILLDEDGDVINNSDLSMSVTSTAVTIIVEPEKELPIVVPPEGVPSDLDLSKYITVEPSTIRVAGDASVMNNLDSIPVEPIDISNYDNSVHTVEVQVAVPSSCRNISNINTVTVTIDFSSLSMQTYTVTQFEKKNIPDGYTADVPLKQLDVQLIGTEEALSSITSEDLVAYVDWSEMTEGIVIGTSEMPVKIEIPENSGYVWVYGTYNANVTVSKVETTQ</sequence>
<dbReference type="Gene3D" id="2.170.120.30">
    <property type="match status" value="2"/>
</dbReference>
<name>A0A9D1LYS2_9FIRM</name>
<dbReference type="PANTHER" id="PTHR37804">
    <property type="entry name" value="CDAA REGULATORY PROTEIN CDAR"/>
    <property type="match status" value="1"/>
</dbReference>
<evidence type="ECO:0000313" key="2">
    <source>
        <dbReference type="Proteomes" id="UP000824118"/>
    </source>
</evidence>
<proteinExistence type="predicted"/>
<evidence type="ECO:0000313" key="1">
    <source>
        <dbReference type="EMBL" id="HIU50484.1"/>
    </source>
</evidence>
<dbReference type="Pfam" id="PF07949">
    <property type="entry name" value="YbbR"/>
    <property type="match status" value="1"/>
</dbReference>
<organism evidence="1 2">
    <name type="scientific">Candidatus Limousia pullorum</name>
    <dbReference type="NCBI Taxonomy" id="2840860"/>
    <lineage>
        <taxon>Bacteria</taxon>
        <taxon>Bacillati</taxon>
        <taxon>Bacillota</taxon>
        <taxon>Clostridia</taxon>
        <taxon>Eubacteriales</taxon>
        <taxon>Oscillospiraceae</taxon>
        <taxon>Oscillospiraceae incertae sedis</taxon>
        <taxon>Candidatus Limousia</taxon>
    </lineage>
</organism>
<reference evidence="1" key="2">
    <citation type="journal article" date="2021" name="PeerJ">
        <title>Extensive microbial diversity within the chicken gut microbiome revealed by metagenomics and culture.</title>
        <authorList>
            <person name="Gilroy R."/>
            <person name="Ravi A."/>
            <person name="Getino M."/>
            <person name="Pursley I."/>
            <person name="Horton D.L."/>
            <person name="Alikhan N.F."/>
            <person name="Baker D."/>
            <person name="Gharbi K."/>
            <person name="Hall N."/>
            <person name="Watson M."/>
            <person name="Adriaenssens E.M."/>
            <person name="Foster-Nyarko E."/>
            <person name="Jarju S."/>
            <person name="Secka A."/>
            <person name="Antonio M."/>
            <person name="Oren A."/>
            <person name="Chaudhuri R.R."/>
            <person name="La Ragione R."/>
            <person name="Hildebrand F."/>
            <person name="Pallen M.J."/>
        </authorList>
    </citation>
    <scope>NUCLEOTIDE SEQUENCE</scope>
    <source>
        <strain evidence="1">ChiGjej1B1-1684</strain>
    </source>
</reference>
<dbReference type="Gene3D" id="2.170.120.40">
    <property type="entry name" value="YbbR-like domain"/>
    <property type="match status" value="1"/>
</dbReference>
<accession>A0A9D1LYS2</accession>
<dbReference type="InterPro" id="IPR053154">
    <property type="entry name" value="c-di-AMP_regulator"/>
</dbReference>
<dbReference type="PANTHER" id="PTHR37804:SF1">
    <property type="entry name" value="CDAA REGULATORY PROTEIN CDAR"/>
    <property type="match status" value="1"/>
</dbReference>
<dbReference type="AlphaFoldDB" id="A0A9D1LYS2"/>